<keyword evidence="3" id="KW-1185">Reference proteome</keyword>
<dbReference type="EMBL" id="JAPRFR010000001">
    <property type="protein sequence ID" value="MCZ0725721.1"/>
    <property type="molecule type" value="Genomic_DNA"/>
</dbReference>
<dbReference type="Proteomes" id="UP001146670">
    <property type="component" value="Unassembled WGS sequence"/>
</dbReference>
<gene>
    <name evidence="2" type="ORF">OW157_03940</name>
</gene>
<feature type="transmembrane region" description="Helical" evidence="1">
    <location>
        <begin position="119"/>
        <end position="141"/>
    </location>
</feature>
<keyword evidence="1" id="KW-0812">Transmembrane</keyword>
<comment type="caution">
    <text evidence="2">The sequence shown here is derived from an EMBL/GenBank/DDBJ whole genome shotgun (WGS) entry which is preliminary data.</text>
</comment>
<evidence type="ECO:0000256" key="1">
    <source>
        <dbReference type="SAM" id="Phobius"/>
    </source>
</evidence>
<sequence length="212" mass="23843">MNKMGKLLLVGTERLGRQLVNYLLIIILGTAALSGLLFFFTASSGDWISDFLYPAWDFLKYIVRILLIILSMTVGEELFDTALRLGVNRQNFFVGLLAWLAGISLLTALLGISNNNDPFLLTFFSDFILIIVANIISLLIYKFSSQTMLLWGMFGLAFFGFIFGIVIGYISDTVLVSTIMQYVNDYPYLATILGIFITSLILHQQTQRLNVH</sequence>
<name>A0A9X3FPP7_9LACT</name>
<feature type="transmembrane region" description="Helical" evidence="1">
    <location>
        <begin position="148"/>
        <end position="171"/>
    </location>
</feature>
<dbReference type="RefSeq" id="WP_268752034.1">
    <property type="nucleotide sequence ID" value="NZ_JAPRFQ010000001.1"/>
</dbReference>
<keyword evidence="1" id="KW-1133">Transmembrane helix</keyword>
<feature type="transmembrane region" description="Helical" evidence="1">
    <location>
        <begin position="61"/>
        <end position="79"/>
    </location>
</feature>
<feature type="transmembrane region" description="Helical" evidence="1">
    <location>
        <begin position="91"/>
        <end position="113"/>
    </location>
</feature>
<dbReference type="AlphaFoldDB" id="A0A9X3FPP7"/>
<evidence type="ECO:0000313" key="2">
    <source>
        <dbReference type="EMBL" id="MCZ0725721.1"/>
    </source>
</evidence>
<feature type="transmembrane region" description="Helical" evidence="1">
    <location>
        <begin position="186"/>
        <end position="203"/>
    </location>
</feature>
<protein>
    <submittedName>
        <fullName evidence="2">Uncharacterized protein</fullName>
    </submittedName>
</protein>
<accession>A0A9X3FPP7</accession>
<feature type="transmembrane region" description="Helical" evidence="1">
    <location>
        <begin position="20"/>
        <end position="41"/>
    </location>
</feature>
<evidence type="ECO:0000313" key="3">
    <source>
        <dbReference type="Proteomes" id="UP001146670"/>
    </source>
</evidence>
<proteinExistence type="predicted"/>
<keyword evidence="1" id="KW-0472">Membrane</keyword>
<organism evidence="2 3">
    <name type="scientific">Aerococcus kribbianus</name>
    <dbReference type="NCBI Taxonomy" id="2999064"/>
    <lineage>
        <taxon>Bacteria</taxon>
        <taxon>Bacillati</taxon>
        <taxon>Bacillota</taxon>
        <taxon>Bacilli</taxon>
        <taxon>Lactobacillales</taxon>
        <taxon>Aerococcaceae</taxon>
        <taxon>Aerococcus</taxon>
    </lineage>
</organism>
<reference evidence="2" key="1">
    <citation type="submission" date="2022-12" db="EMBL/GenBank/DDBJ databases">
        <title>Description and comparative metabolic analysis of Aerococcus sp. nov., isolated from the feces of a pig.</title>
        <authorList>
            <person name="Chang Y.-H."/>
        </authorList>
    </citation>
    <scope>NUCLEOTIDE SEQUENCE</scope>
    <source>
        <strain evidence="2">YH-aer222</strain>
    </source>
</reference>